<feature type="transmembrane region" description="Helical" evidence="8">
    <location>
        <begin position="1570"/>
        <end position="1589"/>
    </location>
</feature>
<dbReference type="PANTHER" id="PTHR11654">
    <property type="entry name" value="OLIGOPEPTIDE TRANSPORTER-RELATED"/>
    <property type="match status" value="1"/>
</dbReference>
<feature type="transmembrane region" description="Helical" evidence="8">
    <location>
        <begin position="425"/>
        <end position="445"/>
    </location>
</feature>
<feature type="transmembrane region" description="Helical" evidence="8">
    <location>
        <begin position="212"/>
        <end position="231"/>
    </location>
</feature>
<evidence type="ECO:0000256" key="7">
    <source>
        <dbReference type="SAM" id="MobiDB-lite"/>
    </source>
</evidence>
<keyword evidence="4 8" id="KW-1133">Transmembrane helix</keyword>
<comment type="similarity">
    <text evidence="6">Belongs to the major facilitator superfamily. Phosphate:H(+) symporter (TC 2.A.1.9) family.</text>
</comment>
<feature type="transmembrane region" description="Helical" evidence="8">
    <location>
        <begin position="672"/>
        <end position="693"/>
    </location>
</feature>
<feature type="compositionally biased region" description="Basic and acidic residues" evidence="7">
    <location>
        <begin position="18"/>
        <end position="31"/>
    </location>
</feature>
<feature type="transmembrane region" description="Helical" evidence="8">
    <location>
        <begin position="713"/>
        <end position="739"/>
    </location>
</feature>
<reference evidence="9 10" key="1">
    <citation type="journal article" date="2017" name="Nat. Commun.">
        <title>Genome assembly with in vitro proximity ligation data and whole-genome triplication in lettuce.</title>
        <authorList>
            <person name="Reyes-Chin-Wo S."/>
            <person name="Wang Z."/>
            <person name="Yang X."/>
            <person name="Kozik A."/>
            <person name="Arikit S."/>
            <person name="Song C."/>
            <person name="Xia L."/>
            <person name="Froenicke L."/>
            <person name="Lavelle D.O."/>
            <person name="Truco M.J."/>
            <person name="Xia R."/>
            <person name="Zhu S."/>
            <person name="Xu C."/>
            <person name="Xu H."/>
            <person name="Xu X."/>
            <person name="Cox K."/>
            <person name="Korf I."/>
            <person name="Meyers B.C."/>
            <person name="Michelmore R.W."/>
        </authorList>
    </citation>
    <scope>NUCLEOTIDE SEQUENCE [LARGE SCALE GENOMIC DNA]</scope>
    <source>
        <strain evidence="10">cv. Salinas</strain>
        <tissue evidence="9">Seedlings</tissue>
    </source>
</reference>
<evidence type="ECO:0000256" key="8">
    <source>
        <dbReference type="SAM" id="Phobius"/>
    </source>
</evidence>
<evidence type="ECO:0000256" key="5">
    <source>
        <dbReference type="ARBA" id="ARBA00023136"/>
    </source>
</evidence>
<comment type="subcellular location">
    <subcellularLocation>
        <location evidence="1">Membrane</location>
        <topology evidence="1">Multi-pass membrane protein</topology>
    </subcellularLocation>
</comment>
<evidence type="ECO:0000313" key="9">
    <source>
        <dbReference type="EMBL" id="KAJ0225171.1"/>
    </source>
</evidence>
<feature type="transmembrane region" description="Helical" evidence="8">
    <location>
        <begin position="494"/>
        <end position="517"/>
    </location>
</feature>
<feature type="transmembrane region" description="Helical" evidence="8">
    <location>
        <begin position="1601"/>
        <end position="1622"/>
    </location>
</feature>
<gene>
    <name evidence="9" type="ORF">LSAT_V11C100019630</name>
</gene>
<organism evidence="9 10">
    <name type="scientific">Lactuca sativa</name>
    <name type="common">Garden lettuce</name>
    <dbReference type="NCBI Taxonomy" id="4236"/>
    <lineage>
        <taxon>Eukaryota</taxon>
        <taxon>Viridiplantae</taxon>
        <taxon>Streptophyta</taxon>
        <taxon>Embryophyta</taxon>
        <taxon>Tracheophyta</taxon>
        <taxon>Spermatophyta</taxon>
        <taxon>Magnoliopsida</taxon>
        <taxon>eudicotyledons</taxon>
        <taxon>Gunneridae</taxon>
        <taxon>Pentapetalae</taxon>
        <taxon>asterids</taxon>
        <taxon>campanulids</taxon>
        <taxon>Asterales</taxon>
        <taxon>Asteraceae</taxon>
        <taxon>Cichorioideae</taxon>
        <taxon>Cichorieae</taxon>
        <taxon>Lactucinae</taxon>
        <taxon>Lactuca</taxon>
    </lineage>
</organism>
<accession>A0A9R1XTF9</accession>
<dbReference type="SUPFAM" id="SSF103473">
    <property type="entry name" value="MFS general substrate transporter"/>
    <property type="match status" value="3"/>
</dbReference>
<keyword evidence="3 8" id="KW-0812">Transmembrane</keyword>
<feature type="transmembrane region" description="Helical" evidence="8">
    <location>
        <begin position="237"/>
        <end position="257"/>
    </location>
</feature>
<dbReference type="GO" id="GO:0022857">
    <property type="term" value="F:transmembrane transporter activity"/>
    <property type="evidence" value="ECO:0000318"/>
    <property type="project" value="GO_Central"/>
</dbReference>
<keyword evidence="5 8" id="KW-0472">Membrane</keyword>
<feature type="transmembrane region" description="Helical" evidence="8">
    <location>
        <begin position="1342"/>
        <end position="1362"/>
    </location>
</feature>
<evidence type="ECO:0000256" key="3">
    <source>
        <dbReference type="ARBA" id="ARBA00022692"/>
    </source>
</evidence>
<feature type="transmembrane region" description="Helical" evidence="8">
    <location>
        <begin position="931"/>
        <end position="952"/>
    </location>
</feature>
<comment type="similarity">
    <text evidence="2">Belongs to the major facilitator superfamily. Proton-dependent oligopeptide transporter (POT/PTR) (TC 2.A.17) family.</text>
</comment>
<dbReference type="Pfam" id="PF00854">
    <property type="entry name" value="PTR2"/>
    <property type="match status" value="3"/>
</dbReference>
<feature type="transmembrane region" description="Helical" evidence="8">
    <location>
        <begin position="1089"/>
        <end position="1112"/>
    </location>
</feature>
<feature type="transmembrane region" description="Helical" evidence="8">
    <location>
        <begin position="379"/>
        <end position="400"/>
    </location>
</feature>
<protein>
    <submittedName>
        <fullName evidence="9">Uncharacterized protein</fullName>
    </submittedName>
</protein>
<feature type="region of interest" description="Disordered" evidence="7">
    <location>
        <begin position="1"/>
        <end position="31"/>
    </location>
</feature>
<dbReference type="FunFam" id="1.20.1250.20:FF:000062">
    <property type="entry name" value="Protein NRT1/ PTR FAMILY 1.2"/>
    <property type="match status" value="1"/>
</dbReference>
<evidence type="ECO:0000313" key="10">
    <source>
        <dbReference type="Proteomes" id="UP000235145"/>
    </source>
</evidence>
<dbReference type="CDD" id="cd17416">
    <property type="entry name" value="MFS_NPF1_2"/>
    <property type="match status" value="2"/>
</dbReference>
<dbReference type="GO" id="GO:0055085">
    <property type="term" value="P:transmembrane transport"/>
    <property type="evidence" value="ECO:0000318"/>
    <property type="project" value="GO_Central"/>
</dbReference>
<feature type="transmembrane region" description="Helical" evidence="8">
    <location>
        <begin position="1532"/>
        <end position="1550"/>
    </location>
</feature>
<evidence type="ECO:0000256" key="1">
    <source>
        <dbReference type="ARBA" id="ARBA00004141"/>
    </source>
</evidence>
<dbReference type="EMBL" id="NBSK02000001">
    <property type="protein sequence ID" value="KAJ0225171.1"/>
    <property type="molecule type" value="Genomic_DNA"/>
</dbReference>
<feature type="transmembrane region" description="Helical" evidence="8">
    <location>
        <begin position="1317"/>
        <end position="1336"/>
    </location>
</feature>
<feature type="region of interest" description="Disordered" evidence="7">
    <location>
        <begin position="557"/>
        <end position="579"/>
    </location>
</feature>
<feature type="transmembrane region" description="Helical" evidence="8">
    <location>
        <begin position="640"/>
        <end position="660"/>
    </location>
</feature>
<evidence type="ECO:0000256" key="6">
    <source>
        <dbReference type="ARBA" id="ARBA00044504"/>
    </source>
</evidence>
<dbReference type="Pfam" id="PF14223">
    <property type="entry name" value="Retrotran_gag_2"/>
    <property type="match status" value="1"/>
</dbReference>
<keyword evidence="10" id="KW-1185">Reference proteome</keyword>
<dbReference type="GO" id="GO:0005886">
    <property type="term" value="C:plasma membrane"/>
    <property type="evidence" value="ECO:0000318"/>
    <property type="project" value="GO_Central"/>
</dbReference>
<feature type="transmembrane region" description="Helical" evidence="8">
    <location>
        <begin position="1197"/>
        <end position="1217"/>
    </location>
</feature>
<dbReference type="FunFam" id="1.20.1250.20:FF:000130">
    <property type="entry name" value="Protein NRT1/ PTR FAMILY 3.1"/>
    <property type="match status" value="2"/>
</dbReference>
<feature type="transmembrane region" description="Helical" evidence="8">
    <location>
        <begin position="1229"/>
        <end position="1250"/>
    </location>
</feature>
<dbReference type="InterPro" id="IPR036259">
    <property type="entry name" value="MFS_trans_sf"/>
</dbReference>
<feature type="transmembrane region" description="Helical" evidence="8">
    <location>
        <begin position="1488"/>
        <end position="1511"/>
    </location>
</feature>
<evidence type="ECO:0000256" key="4">
    <source>
        <dbReference type="ARBA" id="ARBA00022989"/>
    </source>
</evidence>
<feature type="transmembrane region" description="Helical" evidence="8">
    <location>
        <begin position="785"/>
        <end position="805"/>
    </location>
</feature>
<feature type="transmembrane region" description="Helical" evidence="8">
    <location>
        <begin position="118"/>
        <end position="138"/>
    </location>
</feature>
<dbReference type="Gene3D" id="1.20.1250.20">
    <property type="entry name" value="MFS general substrate transporter like domains"/>
    <property type="match status" value="3"/>
</dbReference>
<feature type="transmembrane region" description="Helical" evidence="8">
    <location>
        <begin position="1044"/>
        <end position="1065"/>
    </location>
</feature>
<feature type="transmembrane region" description="Helical" evidence="8">
    <location>
        <begin position="457"/>
        <end position="474"/>
    </location>
</feature>
<evidence type="ECO:0000256" key="2">
    <source>
        <dbReference type="ARBA" id="ARBA00005982"/>
    </source>
</evidence>
<comment type="caution">
    <text evidence="9">The sequence shown here is derived from an EMBL/GenBank/DDBJ whole genome shotgun (WGS) entry which is preliminary data.</text>
</comment>
<dbReference type="InterPro" id="IPR000109">
    <property type="entry name" value="POT_fam"/>
</dbReference>
<name>A0A9R1XTF9_LACSA</name>
<feature type="transmembrane region" description="Helical" evidence="8">
    <location>
        <begin position="93"/>
        <end position="112"/>
    </location>
</feature>
<feature type="transmembrane region" description="Helical" evidence="8">
    <location>
        <begin position="610"/>
        <end position="628"/>
    </location>
</feature>
<dbReference type="Proteomes" id="UP000235145">
    <property type="component" value="Unassembled WGS sequence"/>
</dbReference>
<feature type="compositionally biased region" description="Basic and acidic residues" evidence="7">
    <location>
        <begin position="566"/>
        <end position="579"/>
    </location>
</feature>
<proteinExistence type="inferred from homology"/>
<feature type="transmembrane region" description="Helical" evidence="8">
    <location>
        <begin position="973"/>
        <end position="990"/>
    </location>
</feature>
<feature type="transmembrane region" description="Helical" evidence="8">
    <location>
        <begin position="760"/>
        <end position="779"/>
    </location>
</feature>
<sequence length="1885" mass="209006">MSKTSLNRSRSTRGKRRSSMEGKSNQDKSSIDKELQTKLLLHSDHDDKGGMRTMPFIIVNEAFERVASDGLMPNMIFYLMEVYHMEAVTGTSILSIWSALSNGLSIFGAFIADSYLGRFRVIALGSLSTLVGMIFLWLTSIFPQLRPSSCDELNTICNPATPTQLALLFSSFGLLSIGCGCIRPCSMAFGADQLTNHPTQNNQRLIDSYFNWYYASAAMSMVVSFTLLIYIQDEYGWQVGFAVPVLLMVCSALMFMLGSSLYVKVKVGESPFSGFIQVLVVAFKNRKVNLSRDDCYNHSHGMDRVELTENLRFLNKACIIKDSNTDPWNLSTVEKVESLKSLIRIAPIWSSGILLFTTSSQSYPTLQAKTMNRNIISGIEIPAASFVLFLVLTLTIWIAFYDRILVPILTKHTLQPRGLHPKTRMGIGLVISFVAMVVSGIVETIRRHMARSGNDMSAMWLVPQYSLLGLAEAFNAIGQLEFYYSELPKSMSSIAVALFMVSNAFSGLFGSFLINVVDSVTREGGNSVVDFIGFSHCLHDLEEAYYLNSSKSSLNRSRSIRGKRRSSMEGKLNQDKSSIDTELQTKLLLHSDHDHKGGMRTMPFILVNEAFERVASYGLLPNMIFYLMEVYHMEAVTGTSILSVWSALSNGLSIFGAFIADSYLGRFRVIALGSLSTLLGMVFLWLTSIFPQLRPSSCDELNTICSPATPTQLTFLFTSFGLLSIGCGCIRPCSMAFGADQLTNHPTQNNQRLIDSYFNWYYASATMSMLISFTLVIYIQDKYGWQVGFAVPVMLMVCSALMFMLGSSLYVKVKVGESPFSGFIQVLVVAFKNRKFNLSHDDCYNHSHGMDRVELTENLRFLNKACVIKDSNTDPWSLSTVEKVESLKSLISIAPIWSSGILLFTTSSQSYPTLQAKAMNRHITSGFEIPPASFVLFLVLTVTIWLAFYDRILVPILTKHTHQPRGLHPKTRMGIGLIISVIAMVVSAIVETIRRHVARSGNDMSALWLVPQYCLVGLADAFNAIGQLEFYYSELSKSMSSIAVALFMVSNAFSGIFGSFLINLVDSVTSEGGNVSWLSSDINEGHVDYYYWLLGFLSLLNFFYFLVCCRLHRIRSITGKRRSSMEGISDQEKSSIDTELQTKLLLHSDHDHKGGLRTMPFIIVNEAFERVASYGLMPNMIFYLMEAYHMEAVTGTSILSIWSALSNGLSIFGAFIADSYLGRFRVIALGSLSTLLGMVFLWLTSIFPQLRPSSCDELNTICSPATPTQLALLFSSFGLLSIGCGCIRPCSMAFGADQLNNHPTLNNQRLIDSYFNWYYASGAFSTVVAFTVVVYIQDEYGWQVGFAVPVLFMVCSALMFLLGSSLYVKVKVGESPFSGFIQVLVVAFKNRKFNLSQDDCYNHSHGMDRVELTENLRFLNKACVIKDSNTDPWNLSTVEKVESLKSLIRIAPIWSSSILLFATSSQNYPTLQAKAMNRYITSWFEIPAASFVLFMVLTLIIWLAFYDRILVPILAKHTHQPRGLHPKTRMGIGLLISVIAMVVSAIVETIRRHVARSGNDMSAMWLVPQYALLGLADAFNAIGQMEFYYSELPRSMSSVAMAMFMVSNAFAGLLGSVLVNVVDLVTSEGGSVSWLSSDIDEGHVDYYYWLLGGLHCPHELGEEGGDRVGVEEAAGDSCCVDDDNGGGGGGGNCGSGDSGSGGGDGGNNGDGDAGDGIVVVALLGYEKMLALWTEEENETKDLKAQSHIHFHLSNDVLQDVLKETSAAALWLKLEQMLMTKSLPNKLHLKQQFFNLKMIEGGSLDEHLSTFKELVNNLDNMDVQYEDEDIKMKHISGGGSSDAKVEGLMPEEEQQIEVKILNLLTIPYPSLKAKESFVITVTRRDI</sequence>